<gene>
    <name evidence="1" type="ORF">NP603_21385</name>
</gene>
<organism evidence="1 2">
    <name type="scientific">Methylomonas aurea</name>
    <dbReference type="NCBI Taxonomy" id="2952224"/>
    <lineage>
        <taxon>Bacteria</taxon>
        <taxon>Pseudomonadati</taxon>
        <taxon>Pseudomonadota</taxon>
        <taxon>Gammaproteobacteria</taxon>
        <taxon>Methylococcales</taxon>
        <taxon>Methylococcaceae</taxon>
        <taxon>Methylomonas</taxon>
    </lineage>
</organism>
<evidence type="ECO:0000313" key="2">
    <source>
        <dbReference type="Proteomes" id="UP001524569"/>
    </source>
</evidence>
<comment type="caution">
    <text evidence="1">The sequence shown here is derived from an EMBL/GenBank/DDBJ whole genome shotgun (WGS) entry which is preliminary data.</text>
</comment>
<dbReference type="InterPro" id="IPR002321">
    <property type="entry name" value="Cyt_c_II"/>
</dbReference>
<dbReference type="InterPro" id="IPR010980">
    <property type="entry name" value="Cyt_c/b562"/>
</dbReference>
<reference evidence="1 2" key="1">
    <citation type="submission" date="2022-07" db="EMBL/GenBank/DDBJ databases">
        <title>Methylomonas rivi sp. nov., Methylomonas rosea sp. nov., Methylomonas aureus sp. nov. and Methylomonas subterranea sp. nov., four novel methanotrophs isolated from a freshwater creek and the deep terrestrial subsurface.</title>
        <authorList>
            <person name="Abin C."/>
            <person name="Sankaranarayanan K."/>
            <person name="Garner C."/>
            <person name="Sindelar R."/>
            <person name="Kotary K."/>
            <person name="Garner R."/>
            <person name="Barclay S."/>
            <person name="Lawson P."/>
            <person name="Krumholz L."/>
        </authorList>
    </citation>
    <scope>NUCLEOTIDE SEQUENCE [LARGE SCALE GENOMIC DNA]</scope>
    <source>
        <strain evidence="1 2">SURF-1</strain>
    </source>
</reference>
<proteinExistence type="predicted"/>
<dbReference type="PROSITE" id="PS51009">
    <property type="entry name" value="CYTCII"/>
    <property type="match status" value="1"/>
</dbReference>
<dbReference type="Pfam" id="PF01322">
    <property type="entry name" value="Cytochrom_C_2"/>
    <property type="match status" value="1"/>
</dbReference>
<dbReference type="EMBL" id="JANIBM010000064">
    <property type="protein sequence ID" value="MCQ8183675.1"/>
    <property type="molecule type" value="Genomic_DNA"/>
</dbReference>
<name>A0ABT1UN63_9GAMM</name>
<protein>
    <submittedName>
        <fullName evidence="1">Cytochrome c</fullName>
    </submittedName>
</protein>
<dbReference type="Gene3D" id="1.20.120.10">
    <property type="entry name" value="Cytochrome c/b562"/>
    <property type="match status" value="1"/>
</dbReference>
<accession>A0ABT1UN63</accession>
<sequence>MRKQLNSRCFMTYQNFPKNLLTVIAASVFIAGIYSHAWADGDTEVKPLELKRIMQELGRSMQTISDAISREDWALVAKIAPQIAEHPEPPVIEKMRILTFIGTNMGTFESHDEITHQAARALEQVASRNDGQGVITAFANLQSSCLACHQSFRQSFVEHFYGQR</sequence>
<dbReference type="RefSeq" id="WP_231890171.1">
    <property type="nucleotide sequence ID" value="NZ_JANIBM010000064.1"/>
</dbReference>
<evidence type="ECO:0000313" key="1">
    <source>
        <dbReference type="EMBL" id="MCQ8183675.1"/>
    </source>
</evidence>
<dbReference type="Proteomes" id="UP001524569">
    <property type="component" value="Unassembled WGS sequence"/>
</dbReference>
<keyword evidence="2" id="KW-1185">Reference proteome</keyword>
<dbReference type="SUPFAM" id="SSF47175">
    <property type="entry name" value="Cytochromes"/>
    <property type="match status" value="1"/>
</dbReference>